<proteinExistence type="predicted"/>
<reference evidence="1" key="1">
    <citation type="submission" date="2021-04" db="EMBL/GenBank/DDBJ databases">
        <authorList>
            <person name="Rodrigo-Torres L."/>
            <person name="Arahal R. D."/>
            <person name="Lucena T."/>
        </authorList>
    </citation>
    <scope>NUCLEOTIDE SEQUENCE</scope>
    <source>
        <strain evidence="1">CECT 9275</strain>
    </source>
</reference>
<keyword evidence="2" id="KW-1185">Reference proteome</keyword>
<sequence length="169" mass="17314">MKFLQNNAGTIREVAGLSTSAGSGDANKIIETNSAGKLDESFLPAGVGKGSRAYTASENISAGDFVNIHEVTGAPRIRKADATGIGKRAHGYVTAAINSSASGTVFFDDINPSLSGLTIGEEYFLSDTDAGKVTTSIPSGAGKICQKIGYALSTTEIQATIEQPIVLAA</sequence>
<protein>
    <submittedName>
        <fullName evidence="1">Uncharacterized protein</fullName>
    </submittedName>
</protein>
<dbReference type="AlphaFoldDB" id="A0A916JBG6"/>
<gene>
    <name evidence="1" type="ORF">DYBT9275_02789</name>
</gene>
<comment type="caution">
    <text evidence="1">The sequence shown here is derived from an EMBL/GenBank/DDBJ whole genome shotgun (WGS) entry which is preliminary data.</text>
</comment>
<evidence type="ECO:0000313" key="1">
    <source>
        <dbReference type="EMBL" id="CAG5002029.1"/>
    </source>
</evidence>
<organism evidence="1 2">
    <name type="scientific">Dyadobacter helix</name>
    <dbReference type="NCBI Taxonomy" id="2822344"/>
    <lineage>
        <taxon>Bacteria</taxon>
        <taxon>Pseudomonadati</taxon>
        <taxon>Bacteroidota</taxon>
        <taxon>Cytophagia</taxon>
        <taxon>Cytophagales</taxon>
        <taxon>Spirosomataceae</taxon>
        <taxon>Dyadobacter</taxon>
    </lineage>
</organism>
<dbReference type="EMBL" id="CAJRAF010000002">
    <property type="protein sequence ID" value="CAG5002029.1"/>
    <property type="molecule type" value="Genomic_DNA"/>
</dbReference>
<dbReference type="RefSeq" id="WP_215239358.1">
    <property type="nucleotide sequence ID" value="NZ_CAJRAF010000002.1"/>
</dbReference>
<name>A0A916JBG6_9BACT</name>
<evidence type="ECO:0000313" key="2">
    <source>
        <dbReference type="Proteomes" id="UP000680038"/>
    </source>
</evidence>
<dbReference type="Proteomes" id="UP000680038">
    <property type="component" value="Unassembled WGS sequence"/>
</dbReference>
<accession>A0A916JBG6</accession>